<reference evidence="2 3" key="1">
    <citation type="journal article" date="2004" name="Proc. Natl. Acad. Sci. U.S.A.">
        <title>Genomic analysis of Bacteroides fragilis reveals extensive DNA inversions regulating cell surface adaptation.</title>
        <authorList>
            <person name="Kuwahara T."/>
            <person name="Yamashita A."/>
            <person name="Hirakawa H."/>
            <person name="Nakayama H."/>
            <person name="Toh H."/>
            <person name="Okada N."/>
            <person name="Kuhara S."/>
            <person name="Hattori M."/>
            <person name="Hayashi T."/>
            <person name="Ohnishi Y."/>
        </authorList>
    </citation>
    <scope>NUCLEOTIDE SEQUENCE [LARGE SCALE GENOMIC DNA]</scope>
    <source>
        <strain evidence="2 3">YCH46</strain>
        <plasmid evidence="3">Plasmid pBFY46</plasmid>
    </source>
</reference>
<evidence type="ECO:0000313" key="3">
    <source>
        <dbReference type="Proteomes" id="UP000002197"/>
    </source>
</evidence>
<dbReference type="Proteomes" id="UP000002197">
    <property type="component" value="Plasmid pBFY46"/>
</dbReference>
<dbReference type="InterPro" id="IPR022276">
    <property type="entry name" value="Conjug_transposon_TraK"/>
</dbReference>
<keyword evidence="1" id="KW-0812">Transmembrane</keyword>
<gene>
    <name evidence="2" type="ordered locus">BFp0014</name>
</gene>
<name>Q64ME6_BACFR</name>
<dbReference type="KEGG" id="bfr:BFp0014"/>
<dbReference type="PATRIC" id="fig|295405.11.peg.14"/>
<sequence>MLIKNVENKIKLSLFIAGGSLLTAVIMVAMTLVYAFGLITNERKQIYVLDNSVPVLVKQTGAEVNLEVEAKSHVNLFHTLFFTLPPDDEFIKNNIGKAMYLIDESGLKQYNNMKEKGYYNTILASSATVTIMTDSVVMDMTNMSFEYYGTQRIERETSILKRQLVTSGKLRGVPRTENNPHGLIITDWKTILNKDLEYKAKRNF</sequence>
<dbReference type="NCBIfam" id="TIGR03781">
    <property type="entry name" value="Bac_Flav_CT_K"/>
    <property type="match status" value="1"/>
</dbReference>
<dbReference type="OrthoDB" id="1039148at2"/>
<proteinExistence type="predicted"/>
<organism evidence="2 3">
    <name type="scientific">Bacteroides fragilis (strain YCH46)</name>
    <dbReference type="NCBI Taxonomy" id="295405"/>
    <lineage>
        <taxon>Bacteria</taxon>
        <taxon>Pseudomonadati</taxon>
        <taxon>Bacteroidota</taxon>
        <taxon>Bacteroidia</taxon>
        <taxon>Bacteroidales</taxon>
        <taxon>Bacteroidaceae</taxon>
        <taxon>Bacteroides</taxon>
    </lineage>
</organism>
<dbReference type="EMBL" id="AP006842">
    <property type="protein sequence ID" value="BAD51341.1"/>
    <property type="molecule type" value="Genomic_DNA"/>
</dbReference>
<feature type="transmembrane region" description="Helical" evidence="1">
    <location>
        <begin position="12"/>
        <end position="36"/>
    </location>
</feature>
<protein>
    <submittedName>
        <fullName evidence="2">Uncharacterized protein</fullName>
    </submittedName>
</protein>
<accession>Q64ME6</accession>
<geneLocation type="plasmid" evidence="2 3">
    <name>pBFY46</name>
</geneLocation>
<keyword evidence="1" id="KW-1133">Transmembrane helix</keyword>
<evidence type="ECO:0000256" key="1">
    <source>
        <dbReference type="SAM" id="Phobius"/>
    </source>
</evidence>
<keyword evidence="2" id="KW-0614">Plasmid</keyword>
<evidence type="ECO:0000313" key="2">
    <source>
        <dbReference type="EMBL" id="BAD51341.1"/>
    </source>
</evidence>
<keyword evidence="1" id="KW-0472">Membrane</keyword>
<dbReference type="HOGENOM" id="CLU_088153_0_0_10"/>
<dbReference type="AlphaFoldDB" id="Q64ME6"/>
<dbReference type="RefSeq" id="WP_011199146.1">
    <property type="nucleotide sequence ID" value="NC_006297.1"/>
</dbReference>